<comment type="caution">
    <text evidence="2">The sequence shown here is derived from an EMBL/GenBank/DDBJ whole genome shotgun (WGS) entry which is preliminary data.</text>
</comment>
<keyword evidence="3" id="KW-1185">Reference proteome</keyword>
<name>A0AAD5GX77_9CHLO</name>
<gene>
    <name evidence="2" type="ORF">COHA_010187</name>
</gene>
<accession>A0AAD5GX77</accession>
<keyword evidence="1" id="KW-1133">Transmembrane helix</keyword>
<keyword evidence="1" id="KW-0812">Transmembrane</keyword>
<proteinExistence type="predicted"/>
<dbReference type="Proteomes" id="UP001205105">
    <property type="component" value="Unassembled WGS sequence"/>
</dbReference>
<dbReference type="EMBL" id="JADXDR010000215">
    <property type="protein sequence ID" value="KAI7835926.1"/>
    <property type="molecule type" value="Genomic_DNA"/>
</dbReference>
<protein>
    <submittedName>
        <fullName evidence="2">Uncharacterized protein</fullName>
    </submittedName>
</protein>
<dbReference type="AlphaFoldDB" id="A0AAD5GX77"/>
<sequence>MPLSPEDKLILIGGCSVLGAGVAVFCGLRAVADSTRAVANSTQAAAETLANNPGSLGLARLAGAAEATSLPWPRRARRWAQWAAQAPR</sequence>
<evidence type="ECO:0000256" key="1">
    <source>
        <dbReference type="SAM" id="Phobius"/>
    </source>
</evidence>
<keyword evidence="1" id="KW-0472">Membrane</keyword>
<organism evidence="2 3">
    <name type="scientific">Chlorella ohadii</name>
    <dbReference type="NCBI Taxonomy" id="2649997"/>
    <lineage>
        <taxon>Eukaryota</taxon>
        <taxon>Viridiplantae</taxon>
        <taxon>Chlorophyta</taxon>
        <taxon>core chlorophytes</taxon>
        <taxon>Trebouxiophyceae</taxon>
        <taxon>Chlorellales</taxon>
        <taxon>Chlorellaceae</taxon>
        <taxon>Chlorella clade</taxon>
        <taxon>Chlorella</taxon>
    </lineage>
</organism>
<feature type="transmembrane region" description="Helical" evidence="1">
    <location>
        <begin position="9"/>
        <end position="32"/>
    </location>
</feature>
<reference evidence="2" key="1">
    <citation type="submission" date="2020-11" db="EMBL/GenBank/DDBJ databases">
        <title>Chlorella ohadii genome sequencing and assembly.</title>
        <authorList>
            <person name="Murik O."/>
            <person name="Treves H."/>
            <person name="Kedem I."/>
            <person name="Shotland Y."/>
            <person name="Kaplan A."/>
        </authorList>
    </citation>
    <scope>NUCLEOTIDE SEQUENCE</scope>
    <source>
        <strain evidence="2">1</strain>
    </source>
</reference>
<evidence type="ECO:0000313" key="2">
    <source>
        <dbReference type="EMBL" id="KAI7835926.1"/>
    </source>
</evidence>
<evidence type="ECO:0000313" key="3">
    <source>
        <dbReference type="Proteomes" id="UP001205105"/>
    </source>
</evidence>